<accession>A0A4Z0PNV1</accession>
<proteinExistence type="predicted"/>
<dbReference type="Pfam" id="PF00027">
    <property type="entry name" value="cNMP_binding"/>
    <property type="match status" value="1"/>
</dbReference>
<dbReference type="RefSeq" id="WP_135496470.1">
    <property type="nucleotide sequence ID" value="NZ_SRLD01000005.1"/>
</dbReference>
<organism evidence="2 3">
    <name type="scientific">Hymenobacter elongatus</name>
    <dbReference type="NCBI Taxonomy" id="877208"/>
    <lineage>
        <taxon>Bacteria</taxon>
        <taxon>Pseudomonadati</taxon>
        <taxon>Bacteroidota</taxon>
        <taxon>Cytophagia</taxon>
        <taxon>Cytophagales</taxon>
        <taxon>Hymenobacteraceae</taxon>
        <taxon>Hymenobacter</taxon>
    </lineage>
</organism>
<evidence type="ECO:0000313" key="3">
    <source>
        <dbReference type="Proteomes" id="UP000297739"/>
    </source>
</evidence>
<comment type="caution">
    <text evidence="2">The sequence shown here is derived from an EMBL/GenBank/DDBJ whole genome shotgun (WGS) entry which is preliminary data.</text>
</comment>
<name>A0A4Z0PNV1_9BACT</name>
<dbReference type="InterPro" id="IPR000595">
    <property type="entry name" value="cNMP-bd_dom"/>
</dbReference>
<dbReference type="EMBL" id="SRLD01000005">
    <property type="protein sequence ID" value="TGE18958.1"/>
    <property type="molecule type" value="Genomic_DNA"/>
</dbReference>
<dbReference type="InterPro" id="IPR014710">
    <property type="entry name" value="RmlC-like_jellyroll"/>
</dbReference>
<evidence type="ECO:0000259" key="1">
    <source>
        <dbReference type="Pfam" id="PF00027"/>
    </source>
</evidence>
<feature type="domain" description="Cyclic nucleotide-binding" evidence="1">
    <location>
        <begin position="31"/>
        <end position="115"/>
    </location>
</feature>
<protein>
    <submittedName>
        <fullName evidence="2">Crp/Fnr family transcriptional regulator</fullName>
    </submittedName>
</protein>
<gene>
    <name evidence="2" type="ORF">E5J99_04235</name>
</gene>
<dbReference type="InterPro" id="IPR018490">
    <property type="entry name" value="cNMP-bd_dom_sf"/>
</dbReference>
<sequence length="187" mass="21609">MHTLLQHIAQFTTLSPQLAEELRQRAQHHCFGKNELLHTADTVCRRTYWIQQGLVRIYFNKDGKIVTDGFAAENQWMTSAYSFMRGVPDPYAIAAVEPTQAYSLSLEDLLHLFNQFHEMERFGRVIMSAQFLEQSERLNSLRFTSPAEKYQHFCTHYRPILARLPLGMVASYLGITPETLSRVRAKG</sequence>
<dbReference type="OrthoDB" id="667553at2"/>
<reference evidence="2 3" key="1">
    <citation type="submission" date="2019-04" db="EMBL/GenBank/DDBJ databases">
        <authorList>
            <person name="Feng G."/>
            <person name="Zhang J."/>
            <person name="Zhu H."/>
        </authorList>
    </citation>
    <scope>NUCLEOTIDE SEQUENCE [LARGE SCALE GENOMIC DNA]</scope>
    <source>
        <strain evidence="2 3">JCM 17223</strain>
    </source>
</reference>
<dbReference type="AlphaFoldDB" id="A0A4Z0PNV1"/>
<dbReference type="Proteomes" id="UP000297739">
    <property type="component" value="Unassembled WGS sequence"/>
</dbReference>
<dbReference type="Gene3D" id="2.60.120.10">
    <property type="entry name" value="Jelly Rolls"/>
    <property type="match status" value="1"/>
</dbReference>
<keyword evidence="3" id="KW-1185">Reference proteome</keyword>
<evidence type="ECO:0000313" key="2">
    <source>
        <dbReference type="EMBL" id="TGE18958.1"/>
    </source>
</evidence>
<dbReference type="SUPFAM" id="SSF51206">
    <property type="entry name" value="cAMP-binding domain-like"/>
    <property type="match status" value="1"/>
</dbReference>